<dbReference type="AlphaFoldDB" id="A0A250WRR6"/>
<evidence type="ECO:0000313" key="1">
    <source>
        <dbReference type="EMBL" id="GAX73396.1"/>
    </source>
</evidence>
<gene>
    <name evidence="1" type="ORF">CEUSTIGMA_g849.t1</name>
</gene>
<sequence>MDKTPRLVSDFLGVDGQLLEVRLKDLIQLSTENAWITQAWVITDLVSVESLQAAAKRCMDADQLPGPHIEGTLKFASEIAMRITKYPSLEAATKINAKNWRNLSTFKQMWHTLLRSTAIGNLDPYLHRGVKFGNEPEKEDSKIFTAVLWPTVILIDDSETRH</sequence>
<dbReference type="Proteomes" id="UP000232323">
    <property type="component" value="Unassembled WGS sequence"/>
</dbReference>
<reference evidence="1 2" key="1">
    <citation type="submission" date="2017-08" db="EMBL/GenBank/DDBJ databases">
        <title>Acidophilic green algal genome provides insights into adaptation to an acidic environment.</title>
        <authorList>
            <person name="Hirooka S."/>
            <person name="Hirose Y."/>
            <person name="Kanesaki Y."/>
            <person name="Higuchi S."/>
            <person name="Fujiwara T."/>
            <person name="Onuma R."/>
            <person name="Era A."/>
            <person name="Ohbayashi R."/>
            <person name="Uzuka A."/>
            <person name="Nozaki H."/>
            <person name="Yoshikawa H."/>
            <person name="Miyagishima S.Y."/>
        </authorList>
    </citation>
    <scope>NUCLEOTIDE SEQUENCE [LARGE SCALE GENOMIC DNA]</scope>
    <source>
        <strain evidence="1 2">NIES-2499</strain>
    </source>
</reference>
<dbReference type="EMBL" id="BEGY01000003">
    <property type="protein sequence ID" value="GAX73396.1"/>
    <property type="molecule type" value="Genomic_DNA"/>
</dbReference>
<protein>
    <submittedName>
        <fullName evidence="1">Uncharacterized protein</fullName>
    </submittedName>
</protein>
<accession>A0A250WRR6</accession>
<organism evidence="1 2">
    <name type="scientific">Chlamydomonas eustigma</name>
    <dbReference type="NCBI Taxonomy" id="1157962"/>
    <lineage>
        <taxon>Eukaryota</taxon>
        <taxon>Viridiplantae</taxon>
        <taxon>Chlorophyta</taxon>
        <taxon>core chlorophytes</taxon>
        <taxon>Chlorophyceae</taxon>
        <taxon>CS clade</taxon>
        <taxon>Chlamydomonadales</taxon>
        <taxon>Chlamydomonadaceae</taxon>
        <taxon>Chlamydomonas</taxon>
    </lineage>
</organism>
<name>A0A250WRR6_9CHLO</name>
<proteinExistence type="predicted"/>
<comment type="caution">
    <text evidence="1">The sequence shown here is derived from an EMBL/GenBank/DDBJ whole genome shotgun (WGS) entry which is preliminary data.</text>
</comment>
<keyword evidence="2" id="KW-1185">Reference proteome</keyword>
<evidence type="ECO:0000313" key="2">
    <source>
        <dbReference type="Proteomes" id="UP000232323"/>
    </source>
</evidence>